<accession>J4KM81</accession>
<feature type="domain" description="Up-regulated in Daf-2" evidence="1">
    <location>
        <begin position="4"/>
        <end position="167"/>
    </location>
</feature>
<dbReference type="OrthoDB" id="5785880at2759"/>
<proteinExistence type="predicted"/>
<reference evidence="2 3" key="1">
    <citation type="journal article" date="2012" name="Sci. Rep.">
        <title>Genomic perspectives on the evolution of fungal entomopathogenicity in Beauveria bassiana.</title>
        <authorList>
            <person name="Xiao G."/>
            <person name="Ying S.H."/>
            <person name="Zheng P."/>
            <person name="Wang Z.L."/>
            <person name="Zhang S."/>
            <person name="Xie X.Q."/>
            <person name="Shang Y."/>
            <person name="St Leger R.J."/>
            <person name="Zhao G.P."/>
            <person name="Wang C."/>
            <person name="Feng M.G."/>
        </authorList>
    </citation>
    <scope>NUCLEOTIDE SEQUENCE [LARGE SCALE GENOMIC DNA]</scope>
    <source>
        <strain evidence="2 3">ARSEF 2860</strain>
    </source>
</reference>
<dbReference type="InterPro" id="IPR041157">
    <property type="entry name" value="PUD1/2"/>
</dbReference>
<dbReference type="Gene3D" id="2.60.40.3820">
    <property type="match status" value="1"/>
</dbReference>
<dbReference type="HOGENOM" id="CLU_1390418_0_0_1"/>
<dbReference type="AlphaFoldDB" id="J4KM81"/>
<evidence type="ECO:0000259" key="1">
    <source>
        <dbReference type="Pfam" id="PF18457"/>
    </source>
</evidence>
<evidence type="ECO:0000313" key="2">
    <source>
        <dbReference type="EMBL" id="EJP63494.1"/>
    </source>
</evidence>
<name>J4KM81_BEAB2</name>
<dbReference type="RefSeq" id="XP_008600989.1">
    <property type="nucleotide sequence ID" value="XM_008602767.1"/>
</dbReference>
<sequence>MEATKRKAFVAVVNETTSPLFAVSVIHRHGNTCKHRQEWASVPAGERAEPNMTVDFHPDCAAAAKDWWFISWYNNELDTLCSAIIQGLSPTVAGLIATKSEFDIPDESFTLRDLARVTTDVLFESSSTVEFKEHTLREEDSGSLFQIVINCDNSVTFMSTSEVSKTPVRRLVKASVVKQAEG</sequence>
<dbReference type="Proteomes" id="UP000002762">
    <property type="component" value="Unassembled WGS sequence"/>
</dbReference>
<gene>
    <name evidence="2" type="ORF">BBA_07670</name>
</gene>
<dbReference type="InParanoid" id="J4KM81"/>
<dbReference type="Pfam" id="PF18457">
    <property type="entry name" value="PUD1_2"/>
    <property type="match status" value="1"/>
</dbReference>
<keyword evidence="3" id="KW-1185">Reference proteome</keyword>
<organism evidence="2 3">
    <name type="scientific">Beauveria bassiana (strain ARSEF 2860)</name>
    <name type="common">White muscardine disease fungus</name>
    <name type="synonym">Tritirachium shiotae</name>
    <dbReference type="NCBI Taxonomy" id="655819"/>
    <lineage>
        <taxon>Eukaryota</taxon>
        <taxon>Fungi</taxon>
        <taxon>Dikarya</taxon>
        <taxon>Ascomycota</taxon>
        <taxon>Pezizomycotina</taxon>
        <taxon>Sordariomycetes</taxon>
        <taxon>Hypocreomycetidae</taxon>
        <taxon>Hypocreales</taxon>
        <taxon>Cordycipitaceae</taxon>
        <taxon>Beauveria</taxon>
    </lineage>
</organism>
<evidence type="ECO:0000313" key="3">
    <source>
        <dbReference type="Proteomes" id="UP000002762"/>
    </source>
</evidence>
<dbReference type="EMBL" id="JH725175">
    <property type="protein sequence ID" value="EJP63494.1"/>
    <property type="molecule type" value="Genomic_DNA"/>
</dbReference>
<protein>
    <recommendedName>
        <fullName evidence="1">Up-regulated in Daf-2 domain-containing protein</fullName>
    </recommendedName>
</protein>
<dbReference type="GeneID" id="19890682"/>